<evidence type="ECO:0000256" key="16">
    <source>
        <dbReference type="PIRSR" id="PIRSR602403-1"/>
    </source>
</evidence>
<dbReference type="PROSITE" id="PS00086">
    <property type="entry name" value="CYTOCHROME_P450"/>
    <property type="match status" value="1"/>
</dbReference>
<comment type="catalytic activity">
    <reaction evidence="15">
        <text>an organic molecule + reduced [NADPH--hemoprotein reductase] + O2 = an alcohol + oxidized [NADPH--hemoprotein reductase] + H2O + H(+)</text>
        <dbReference type="Rhea" id="RHEA:17149"/>
        <dbReference type="Rhea" id="RHEA-COMP:11964"/>
        <dbReference type="Rhea" id="RHEA-COMP:11965"/>
        <dbReference type="ChEBI" id="CHEBI:15377"/>
        <dbReference type="ChEBI" id="CHEBI:15378"/>
        <dbReference type="ChEBI" id="CHEBI:15379"/>
        <dbReference type="ChEBI" id="CHEBI:30879"/>
        <dbReference type="ChEBI" id="CHEBI:57618"/>
        <dbReference type="ChEBI" id="CHEBI:58210"/>
        <dbReference type="ChEBI" id="CHEBI:142491"/>
        <dbReference type="EC" id="1.14.14.1"/>
    </reaction>
</comment>
<keyword evidence="11 17" id="KW-0560">Oxidoreductase</keyword>
<dbReference type="PANTHER" id="PTHR24292:SF84">
    <property type="entry name" value="CYTOCHROME P450 28A5-RELATED"/>
    <property type="match status" value="1"/>
</dbReference>
<keyword evidence="7 16" id="KW-0349">Heme</keyword>
<dbReference type="SUPFAM" id="SSF48264">
    <property type="entry name" value="Cytochrome P450"/>
    <property type="match status" value="1"/>
</dbReference>
<evidence type="ECO:0000256" key="2">
    <source>
        <dbReference type="ARBA" id="ARBA00003690"/>
    </source>
</evidence>
<evidence type="ECO:0000256" key="17">
    <source>
        <dbReference type="RuleBase" id="RU000461"/>
    </source>
</evidence>
<evidence type="ECO:0000256" key="1">
    <source>
        <dbReference type="ARBA" id="ARBA00001971"/>
    </source>
</evidence>
<evidence type="ECO:0000256" key="3">
    <source>
        <dbReference type="ARBA" id="ARBA00004174"/>
    </source>
</evidence>
<accession>A0A0K8TVS7</accession>
<evidence type="ECO:0000256" key="14">
    <source>
        <dbReference type="ARBA" id="ARBA00023136"/>
    </source>
</evidence>
<evidence type="ECO:0000256" key="6">
    <source>
        <dbReference type="ARBA" id="ARBA00012109"/>
    </source>
</evidence>
<keyword evidence="12 16" id="KW-0408">Iron</keyword>
<dbReference type="CDD" id="cd11056">
    <property type="entry name" value="CYP6-like"/>
    <property type="match status" value="1"/>
</dbReference>
<evidence type="ECO:0000313" key="18">
    <source>
        <dbReference type="EMBL" id="JAI18170.1"/>
    </source>
</evidence>
<dbReference type="InterPro" id="IPR001128">
    <property type="entry name" value="Cyt_P450"/>
</dbReference>
<dbReference type="InterPro" id="IPR036396">
    <property type="entry name" value="Cyt_P450_sf"/>
</dbReference>
<evidence type="ECO:0000256" key="13">
    <source>
        <dbReference type="ARBA" id="ARBA00023033"/>
    </source>
</evidence>
<dbReference type="PRINTS" id="PR00465">
    <property type="entry name" value="EP450IV"/>
</dbReference>
<dbReference type="EC" id="1.14.14.1" evidence="6"/>
<keyword evidence="8 16" id="KW-0479">Metal-binding</keyword>
<dbReference type="Pfam" id="PF00067">
    <property type="entry name" value="p450"/>
    <property type="match status" value="1"/>
</dbReference>
<comment type="function">
    <text evidence="2">May be involved in the metabolism of insect hormones and in the breakdown of synthetic insecticides.</text>
</comment>
<dbReference type="GO" id="GO:0005789">
    <property type="term" value="C:endoplasmic reticulum membrane"/>
    <property type="evidence" value="ECO:0007669"/>
    <property type="project" value="UniProtKB-SubCell"/>
</dbReference>
<dbReference type="InterPro" id="IPR002403">
    <property type="entry name" value="Cyt_P450_E_grp-IV"/>
</dbReference>
<name>A0A0K8TVS7_EPIPO</name>
<dbReference type="PRINTS" id="PR00385">
    <property type="entry name" value="P450"/>
</dbReference>
<comment type="cofactor">
    <cofactor evidence="1 16">
        <name>heme</name>
        <dbReference type="ChEBI" id="CHEBI:30413"/>
    </cofactor>
</comment>
<dbReference type="GO" id="GO:0005506">
    <property type="term" value="F:iron ion binding"/>
    <property type="evidence" value="ECO:0007669"/>
    <property type="project" value="InterPro"/>
</dbReference>
<dbReference type="EMBL" id="GCVX01000060">
    <property type="protein sequence ID" value="JAI18170.1"/>
    <property type="molecule type" value="Transcribed_RNA"/>
</dbReference>
<sequence length="496" mass="57059">MYHIVLLVAIFALTFLYLRGRYNEAYWKKRGVAFYEKNKVFGVYWDFLFNDKAMFQAFHGVYKRYRSEPAVGVGSLMTPSLYLIDPQNIQHVVQSDFQAFSHSGLTYEKDDLLADNVLFMSGPRWKLMRQKMSPLFTAAKLRNMYYIMDKSAKDFVDHLRENPEKLKGGYDTVNEFCSAALAGAVFGIGTESTFKSPFLKMARDAVKLNWKTNLKFAVNGVSASISSLLRIRFFQEHEKFFIGSIKQVLRTREKENTKKHDFADICLSLQKAGAMRDQETGQELEPTDELLAAQGFFFFLAGVEPAAAGMFGTLMELGKSPDILKKVQQEIDETMEKYDGKMTYEIVSEMKYLDQVLSEALRMHTPVGFLTRQCTNDSVLPVGNIRVSKGTNVFIPIYELHYDPKYHPQPEVFDPDRFSPENRAKTEMAYLPFGRGGRVCIGMRYARLQLLAGLLHLLRNYDVVSHVDKNSREYVKGQFQVRRTNIRVELIPRNMK</sequence>
<reference evidence="18" key="1">
    <citation type="journal article" date="2015" name="PLoS ONE">
        <title>The Peripheral Olfactory Repertoire of the Lightbrown Apple Moth, Epiphyas postvittana.</title>
        <authorList>
            <person name="Corcoran J.A."/>
            <person name="Jordan M.D."/>
            <person name="Thrimawithana A.H."/>
            <person name="Crowhurst R.N."/>
            <person name="Newcomb R.D."/>
        </authorList>
    </citation>
    <scope>NUCLEOTIDE SEQUENCE</scope>
</reference>
<protein>
    <recommendedName>
        <fullName evidence="6">unspecific monooxygenase</fullName>
        <ecNumber evidence="6">1.14.14.1</ecNumber>
    </recommendedName>
</protein>
<dbReference type="InterPro" id="IPR017972">
    <property type="entry name" value="Cyt_P450_CS"/>
</dbReference>
<evidence type="ECO:0000256" key="4">
    <source>
        <dbReference type="ARBA" id="ARBA00004406"/>
    </source>
</evidence>
<keyword evidence="13 17" id="KW-0503">Monooxygenase</keyword>
<evidence type="ECO:0000256" key="12">
    <source>
        <dbReference type="ARBA" id="ARBA00023004"/>
    </source>
</evidence>
<comment type="similarity">
    <text evidence="5 17">Belongs to the cytochrome P450 family.</text>
</comment>
<keyword evidence="14" id="KW-0472">Membrane</keyword>
<comment type="subcellular location">
    <subcellularLocation>
        <location evidence="4">Endoplasmic reticulum membrane</location>
        <topology evidence="4">Peripheral membrane protein</topology>
    </subcellularLocation>
    <subcellularLocation>
        <location evidence="3">Microsome membrane</location>
        <topology evidence="3">Peripheral membrane protein</topology>
    </subcellularLocation>
</comment>
<dbReference type="AlphaFoldDB" id="A0A0K8TVS7"/>
<evidence type="ECO:0000256" key="5">
    <source>
        <dbReference type="ARBA" id="ARBA00010617"/>
    </source>
</evidence>
<dbReference type="PANTHER" id="PTHR24292">
    <property type="entry name" value="CYTOCHROME P450"/>
    <property type="match status" value="1"/>
</dbReference>
<evidence type="ECO:0000256" key="8">
    <source>
        <dbReference type="ARBA" id="ARBA00022723"/>
    </source>
</evidence>
<dbReference type="InterPro" id="IPR050476">
    <property type="entry name" value="Insect_CytP450_Detox"/>
</dbReference>
<evidence type="ECO:0000256" key="15">
    <source>
        <dbReference type="ARBA" id="ARBA00047827"/>
    </source>
</evidence>
<feature type="binding site" description="axial binding residue" evidence="16">
    <location>
        <position position="440"/>
    </location>
    <ligand>
        <name>heme</name>
        <dbReference type="ChEBI" id="CHEBI:30413"/>
    </ligand>
    <ligandPart>
        <name>Fe</name>
        <dbReference type="ChEBI" id="CHEBI:18248"/>
    </ligandPart>
</feature>
<organism evidence="18">
    <name type="scientific">Epiphyas postvittana</name>
    <name type="common">Light brown apple moth</name>
    <dbReference type="NCBI Taxonomy" id="65032"/>
    <lineage>
        <taxon>Eukaryota</taxon>
        <taxon>Metazoa</taxon>
        <taxon>Ecdysozoa</taxon>
        <taxon>Arthropoda</taxon>
        <taxon>Hexapoda</taxon>
        <taxon>Insecta</taxon>
        <taxon>Pterygota</taxon>
        <taxon>Neoptera</taxon>
        <taxon>Endopterygota</taxon>
        <taxon>Lepidoptera</taxon>
        <taxon>Glossata</taxon>
        <taxon>Ditrysia</taxon>
        <taxon>Tortricoidea</taxon>
        <taxon>Tortricidae</taxon>
        <taxon>Tortricinae</taxon>
        <taxon>Epiphyas</taxon>
    </lineage>
</organism>
<evidence type="ECO:0000256" key="11">
    <source>
        <dbReference type="ARBA" id="ARBA00023002"/>
    </source>
</evidence>
<evidence type="ECO:0000256" key="9">
    <source>
        <dbReference type="ARBA" id="ARBA00022824"/>
    </source>
</evidence>
<proteinExistence type="inferred from homology"/>
<evidence type="ECO:0000256" key="7">
    <source>
        <dbReference type="ARBA" id="ARBA00022617"/>
    </source>
</evidence>
<keyword evidence="10" id="KW-0492">Microsome</keyword>
<keyword evidence="9" id="KW-0256">Endoplasmic reticulum</keyword>
<evidence type="ECO:0000256" key="10">
    <source>
        <dbReference type="ARBA" id="ARBA00022848"/>
    </source>
</evidence>
<dbReference type="GO" id="GO:0020037">
    <property type="term" value="F:heme binding"/>
    <property type="evidence" value="ECO:0007669"/>
    <property type="project" value="InterPro"/>
</dbReference>
<dbReference type="GO" id="GO:0016712">
    <property type="term" value="F:oxidoreductase activity, acting on paired donors, with incorporation or reduction of molecular oxygen, reduced flavin or flavoprotein as one donor, and incorporation of one atom of oxygen"/>
    <property type="evidence" value="ECO:0007669"/>
    <property type="project" value="UniProtKB-EC"/>
</dbReference>
<dbReference type="Gene3D" id="1.10.630.10">
    <property type="entry name" value="Cytochrome P450"/>
    <property type="match status" value="1"/>
</dbReference>